<dbReference type="PROSITE" id="PS00027">
    <property type="entry name" value="HOMEOBOX_1"/>
    <property type="match status" value="1"/>
</dbReference>
<proteinExistence type="predicted"/>
<name>A0AAN8SDE8_POLSC</name>
<accession>A0AAN8SDE8</accession>
<evidence type="ECO:0000256" key="5">
    <source>
        <dbReference type="PROSITE-ProRule" id="PRU00108"/>
    </source>
</evidence>
<dbReference type="GO" id="GO:0005634">
    <property type="term" value="C:nucleus"/>
    <property type="evidence" value="ECO:0007669"/>
    <property type="project" value="UniProtKB-SubCell"/>
</dbReference>
<evidence type="ECO:0000313" key="9">
    <source>
        <dbReference type="EMBL" id="KAK6644582.1"/>
    </source>
</evidence>
<feature type="compositionally biased region" description="Polar residues" evidence="7">
    <location>
        <begin position="445"/>
        <end position="455"/>
    </location>
</feature>
<comment type="caution">
    <text evidence="9">The sequence shown here is derived from an EMBL/GenBank/DDBJ whole genome shotgun (WGS) entry which is preliminary data.</text>
</comment>
<evidence type="ECO:0000256" key="2">
    <source>
        <dbReference type="ARBA" id="ARBA00023125"/>
    </source>
</evidence>
<evidence type="ECO:0000256" key="3">
    <source>
        <dbReference type="ARBA" id="ARBA00023155"/>
    </source>
</evidence>
<evidence type="ECO:0000259" key="8">
    <source>
        <dbReference type="PROSITE" id="PS50071"/>
    </source>
</evidence>
<feature type="compositionally biased region" description="Low complexity" evidence="7">
    <location>
        <begin position="115"/>
        <end position="127"/>
    </location>
</feature>
<gene>
    <name evidence="9" type="ORF">RUM43_000849</name>
</gene>
<evidence type="ECO:0000256" key="1">
    <source>
        <dbReference type="ARBA" id="ARBA00004123"/>
    </source>
</evidence>
<feature type="domain" description="Homeobox" evidence="8">
    <location>
        <begin position="142"/>
        <end position="202"/>
    </location>
</feature>
<dbReference type="PANTHER" id="PTHR46271">
    <property type="entry name" value="HOMEOBOX PROTEIN, PUTATIVE-RELATED"/>
    <property type="match status" value="1"/>
</dbReference>
<dbReference type="AlphaFoldDB" id="A0AAN8SDE8"/>
<evidence type="ECO:0000256" key="6">
    <source>
        <dbReference type="RuleBase" id="RU000682"/>
    </source>
</evidence>
<dbReference type="EMBL" id="JAWJWE010000001">
    <property type="protein sequence ID" value="KAK6644582.1"/>
    <property type="molecule type" value="Genomic_DNA"/>
</dbReference>
<evidence type="ECO:0000256" key="4">
    <source>
        <dbReference type="ARBA" id="ARBA00023242"/>
    </source>
</evidence>
<protein>
    <recommendedName>
        <fullName evidence="8">Homeobox domain-containing protein</fullName>
    </recommendedName>
</protein>
<evidence type="ECO:0000256" key="7">
    <source>
        <dbReference type="SAM" id="MobiDB-lite"/>
    </source>
</evidence>
<reference evidence="9 10" key="1">
    <citation type="submission" date="2023-10" db="EMBL/GenBank/DDBJ databases">
        <title>Genomes of two closely related lineages of the louse Polyplax serrata with different host specificities.</title>
        <authorList>
            <person name="Martinu J."/>
            <person name="Tarabai H."/>
            <person name="Stefka J."/>
            <person name="Hypsa V."/>
        </authorList>
    </citation>
    <scope>NUCLEOTIDE SEQUENCE [LARGE SCALE GENOMIC DNA]</scope>
    <source>
        <strain evidence="9">HR10_N</strain>
    </source>
</reference>
<feature type="region of interest" description="Disordered" evidence="7">
    <location>
        <begin position="429"/>
        <end position="462"/>
    </location>
</feature>
<dbReference type="SMART" id="SM00389">
    <property type="entry name" value="HOX"/>
    <property type="match status" value="1"/>
</dbReference>
<dbReference type="Pfam" id="PF00046">
    <property type="entry name" value="Homeodomain"/>
    <property type="match status" value="1"/>
</dbReference>
<comment type="subcellular location">
    <subcellularLocation>
        <location evidence="1 5 6">Nucleus</location>
    </subcellularLocation>
</comment>
<keyword evidence="4 5" id="KW-0539">Nucleus</keyword>
<organism evidence="9 10">
    <name type="scientific">Polyplax serrata</name>
    <name type="common">Common mouse louse</name>
    <dbReference type="NCBI Taxonomy" id="468196"/>
    <lineage>
        <taxon>Eukaryota</taxon>
        <taxon>Metazoa</taxon>
        <taxon>Ecdysozoa</taxon>
        <taxon>Arthropoda</taxon>
        <taxon>Hexapoda</taxon>
        <taxon>Insecta</taxon>
        <taxon>Pterygota</taxon>
        <taxon>Neoptera</taxon>
        <taxon>Paraneoptera</taxon>
        <taxon>Psocodea</taxon>
        <taxon>Troctomorpha</taxon>
        <taxon>Phthiraptera</taxon>
        <taxon>Anoplura</taxon>
        <taxon>Polyplacidae</taxon>
        <taxon>Polyplax</taxon>
    </lineage>
</organism>
<dbReference type="GO" id="GO:0045944">
    <property type="term" value="P:positive regulation of transcription by RNA polymerase II"/>
    <property type="evidence" value="ECO:0007669"/>
    <property type="project" value="InterPro"/>
</dbReference>
<feature type="compositionally biased region" description="Basic and acidic residues" evidence="7">
    <location>
        <begin position="128"/>
        <end position="138"/>
    </location>
</feature>
<keyword evidence="3 5" id="KW-0371">Homeobox</keyword>
<dbReference type="Proteomes" id="UP001372834">
    <property type="component" value="Unassembled WGS sequence"/>
</dbReference>
<dbReference type="InterPro" id="IPR009057">
    <property type="entry name" value="Homeodomain-like_sf"/>
</dbReference>
<keyword evidence="2 5" id="KW-0238">DNA-binding</keyword>
<sequence length="462" mass="52467">MDAGPFDDPLFTDFSGMGVPGTSTLLNSKVQGDTRGNVHSIHVMLGLQHSDMLLGGPNTLNTNMASPTKVDNNNCNHHHPAQQNPHVHSHDLTSAYQTPQMTTENQLNRRKPEEANQNSNGSNQNANKKAEAKNKKNEAGGIKKKKTRTTFTAYQLEELERAFERAPYPDVFAREELALKLNLSESRVQVWFQNRRAKWRKREPPRKTGYTLNSNPSNPPLPSTFATLNNTLSPFNTSPNSSTPDTWSYGSPYSDLGPHLNLLSPTNYPTVTNAYPQAQNSTYTFLTNKSDNYLNMHDANLFRTHHDYLDHESPPLTAVLSNTMNNSPNSVHLMPPNQSPPIMTTHEIMQNSDKGLYLENRDKMEDYQHLQDHMNQDKDLQNFESDKNLSPLQYRDDKLDGFRIQKETSPVNWVDKSMLYQDKRMKDEGNFRNLNKDGGIPIKQENGNTYQQQNGPLPPFMN</sequence>
<feature type="compositionally biased region" description="Polar residues" evidence="7">
    <location>
        <begin position="58"/>
        <end position="106"/>
    </location>
</feature>
<dbReference type="GO" id="GO:0000981">
    <property type="term" value="F:DNA-binding transcription factor activity, RNA polymerase II-specific"/>
    <property type="evidence" value="ECO:0007669"/>
    <property type="project" value="InterPro"/>
</dbReference>
<dbReference type="InterPro" id="IPR001356">
    <property type="entry name" value="HD"/>
</dbReference>
<dbReference type="SUPFAM" id="SSF46689">
    <property type="entry name" value="Homeodomain-like"/>
    <property type="match status" value="1"/>
</dbReference>
<dbReference type="PROSITE" id="PS50071">
    <property type="entry name" value="HOMEOBOX_2"/>
    <property type="match status" value="1"/>
</dbReference>
<dbReference type="FunFam" id="1.10.10.60:FF:000252">
    <property type="entry name" value="Retinal homeobox protein Rx-B"/>
    <property type="match status" value="1"/>
</dbReference>
<dbReference type="InterPro" id="IPR017970">
    <property type="entry name" value="Homeobox_CS"/>
</dbReference>
<dbReference type="Gene3D" id="1.10.10.60">
    <property type="entry name" value="Homeodomain-like"/>
    <property type="match status" value="1"/>
</dbReference>
<dbReference type="InterPro" id="IPR043562">
    <property type="entry name" value="RAX/RAX2"/>
</dbReference>
<dbReference type="GO" id="GO:0000978">
    <property type="term" value="F:RNA polymerase II cis-regulatory region sequence-specific DNA binding"/>
    <property type="evidence" value="ECO:0007669"/>
    <property type="project" value="TreeGrafter"/>
</dbReference>
<feature type="DNA-binding region" description="Homeobox" evidence="5">
    <location>
        <begin position="144"/>
        <end position="203"/>
    </location>
</feature>
<evidence type="ECO:0000313" key="10">
    <source>
        <dbReference type="Proteomes" id="UP001372834"/>
    </source>
</evidence>
<dbReference type="CDD" id="cd00086">
    <property type="entry name" value="homeodomain"/>
    <property type="match status" value="1"/>
</dbReference>
<dbReference type="PANTHER" id="PTHR46271:SF4">
    <property type="entry name" value="HOMEOBOX PROTEIN, PUTATIVE-RELATED"/>
    <property type="match status" value="1"/>
</dbReference>
<feature type="region of interest" description="Disordered" evidence="7">
    <location>
        <begin position="58"/>
        <end position="144"/>
    </location>
</feature>